<dbReference type="Proteomes" id="UP000038647">
    <property type="component" value="Unassembled WGS sequence"/>
</dbReference>
<dbReference type="SUPFAM" id="SSF54621">
    <property type="entry name" value="Heme-binding protein A (HasA)"/>
    <property type="match status" value="1"/>
</dbReference>
<dbReference type="InterPro" id="IPR036912">
    <property type="entry name" value="HasA_haem-bd_sf"/>
</dbReference>
<gene>
    <name evidence="1" type="primary">hasA</name>
    <name evidence="1" type="ORF">ERS137966_03287</name>
</gene>
<comment type="caution">
    <text evidence="1">The sequence shown here is derived from an EMBL/GenBank/DDBJ whole genome shotgun (WGS) entry which is preliminary data.</text>
</comment>
<accession>A0ABM9SZP3</accession>
<proteinExistence type="predicted"/>
<dbReference type="Gene3D" id="3.30.1500.10">
    <property type="entry name" value="Haem-binding HasA"/>
    <property type="match status" value="1"/>
</dbReference>
<keyword evidence="2" id="KW-1185">Reference proteome</keyword>
<dbReference type="EMBL" id="CQEH01000017">
    <property type="protein sequence ID" value="CNL45666.1"/>
    <property type="molecule type" value="Genomic_DNA"/>
</dbReference>
<dbReference type="Pfam" id="PF06438">
    <property type="entry name" value="HasA"/>
    <property type="match status" value="1"/>
</dbReference>
<evidence type="ECO:0000313" key="2">
    <source>
        <dbReference type="Proteomes" id="UP000038647"/>
    </source>
</evidence>
<protein>
    <submittedName>
        <fullName evidence="1">Hemophore HasA</fullName>
    </submittedName>
</protein>
<organism evidence="1 2">
    <name type="scientific">Yersinia aldovae</name>
    <dbReference type="NCBI Taxonomy" id="29483"/>
    <lineage>
        <taxon>Bacteria</taxon>
        <taxon>Pseudomonadati</taxon>
        <taxon>Pseudomonadota</taxon>
        <taxon>Gammaproteobacteria</taxon>
        <taxon>Enterobacterales</taxon>
        <taxon>Yersiniaceae</taxon>
        <taxon>Yersinia</taxon>
    </lineage>
</organism>
<dbReference type="InterPro" id="IPR010495">
    <property type="entry name" value="HasA_haem-bd"/>
</dbReference>
<reference evidence="1 2" key="1">
    <citation type="submission" date="2015-03" db="EMBL/GenBank/DDBJ databases">
        <authorList>
            <consortium name="Pathogen Informatics"/>
            <person name="Murphy D."/>
        </authorList>
    </citation>
    <scope>NUCLEOTIDE SEQUENCE [LARGE SCALE GENOMIC DNA]</scope>
    <source>
        <strain evidence="1 2">IP08791</strain>
    </source>
</reference>
<evidence type="ECO:0000313" key="1">
    <source>
        <dbReference type="EMBL" id="CNL45666.1"/>
    </source>
</evidence>
<name>A0ABM9SZP3_YERAL</name>
<sequence>MMTVNSNMMTVSIKYNSQYADDTLTSYTQQWAARNGDIREAQDKGFVKQYGDFFGGLGFNGTQYAVISSHQTGTAMVVTGDLHYSFMFDHTFYGKITSLQLGKSLSDNPEGGKQLDQVEVEFVGLDITGEYNSAQTKEQNHQGDMHKTTYGLMCGNPTPFLEILQAKGIEVNTPLKDMAIASQFEVMASDAPMIDIVGIAESSYMLTPIAA</sequence>